<name>A0A8H5C4T2_9AGAR</name>
<feature type="region of interest" description="Disordered" evidence="1">
    <location>
        <begin position="43"/>
        <end position="62"/>
    </location>
</feature>
<reference evidence="2 3" key="1">
    <citation type="journal article" date="2020" name="ISME J.">
        <title>Uncovering the hidden diversity of litter-decomposition mechanisms in mushroom-forming fungi.</title>
        <authorList>
            <person name="Floudas D."/>
            <person name="Bentzer J."/>
            <person name="Ahren D."/>
            <person name="Johansson T."/>
            <person name="Persson P."/>
            <person name="Tunlid A."/>
        </authorList>
    </citation>
    <scope>NUCLEOTIDE SEQUENCE [LARGE SCALE GENOMIC DNA]</scope>
    <source>
        <strain evidence="2 3">CBS 175.51</strain>
    </source>
</reference>
<evidence type="ECO:0000313" key="3">
    <source>
        <dbReference type="Proteomes" id="UP000541558"/>
    </source>
</evidence>
<dbReference type="AlphaFoldDB" id="A0A8H5C4T2"/>
<proteinExistence type="predicted"/>
<organism evidence="2 3">
    <name type="scientific">Ephemerocybe angulata</name>
    <dbReference type="NCBI Taxonomy" id="980116"/>
    <lineage>
        <taxon>Eukaryota</taxon>
        <taxon>Fungi</taxon>
        <taxon>Dikarya</taxon>
        <taxon>Basidiomycota</taxon>
        <taxon>Agaricomycotina</taxon>
        <taxon>Agaricomycetes</taxon>
        <taxon>Agaricomycetidae</taxon>
        <taxon>Agaricales</taxon>
        <taxon>Agaricineae</taxon>
        <taxon>Psathyrellaceae</taxon>
        <taxon>Ephemerocybe</taxon>
    </lineage>
</organism>
<protein>
    <submittedName>
        <fullName evidence="2">Uncharacterized protein</fullName>
    </submittedName>
</protein>
<evidence type="ECO:0000256" key="1">
    <source>
        <dbReference type="SAM" id="MobiDB-lite"/>
    </source>
</evidence>
<comment type="caution">
    <text evidence="2">The sequence shown here is derived from an EMBL/GenBank/DDBJ whole genome shotgun (WGS) entry which is preliminary data.</text>
</comment>
<keyword evidence="3" id="KW-1185">Reference proteome</keyword>
<sequence length="239" mass="26251">MARIDHPHVDPSVHGPIYFQAARGTSKERRSFTHPFSGIISVAESQNSRTERDVQTASRPFSSDDIHDVSHYPLILLPGRSRNVQATLMLHSPFSGIISVAESQNQSPNAISRLPAAVILAAPFHTEIIRGSWDVDPPILCLGGTRVCTQHRRADRPVSLSSQASHAVSQRSSFARGTPIRPYFGIPAVTRERRCAYACDWLITTVSEKYMGMRAAPLADVWFAEGVHGTTECPLADDP</sequence>
<accession>A0A8H5C4T2</accession>
<gene>
    <name evidence="2" type="ORF">D9611_010841</name>
</gene>
<evidence type="ECO:0000313" key="2">
    <source>
        <dbReference type="EMBL" id="KAF5335149.1"/>
    </source>
</evidence>
<dbReference type="EMBL" id="JAACJK010000064">
    <property type="protein sequence ID" value="KAF5335149.1"/>
    <property type="molecule type" value="Genomic_DNA"/>
</dbReference>
<dbReference type="Proteomes" id="UP000541558">
    <property type="component" value="Unassembled WGS sequence"/>
</dbReference>